<organism evidence="2">
    <name type="scientific">uncultured Anaerotruncus sp</name>
    <dbReference type="NCBI Taxonomy" id="905011"/>
    <lineage>
        <taxon>Bacteria</taxon>
        <taxon>Bacillati</taxon>
        <taxon>Bacillota</taxon>
        <taxon>Clostridia</taxon>
        <taxon>Eubacteriales</taxon>
        <taxon>Oscillospiraceae</taxon>
        <taxon>Anaerotruncus</taxon>
        <taxon>environmental samples</taxon>
    </lineage>
</organism>
<evidence type="ECO:0000313" key="2">
    <source>
        <dbReference type="EMBL" id="SCJ56666.1"/>
    </source>
</evidence>
<protein>
    <submittedName>
        <fullName evidence="2">Putative hydrolase</fullName>
    </submittedName>
</protein>
<dbReference type="CDD" id="cd00077">
    <property type="entry name" value="HDc"/>
    <property type="match status" value="1"/>
</dbReference>
<dbReference type="EMBL" id="FMHG01000001">
    <property type="protein sequence ID" value="SCJ56666.1"/>
    <property type="molecule type" value="Genomic_DNA"/>
</dbReference>
<name>A0A1C6HGG0_9FIRM</name>
<proteinExistence type="predicted"/>
<keyword evidence="2" id="KW-0378">Hydrolase</keyword>
<reference evidence="2" key="1">
    <citation type="submission" date="2015-09" db="EMBL/GenBank/DDBJ databases">
        <authorList>
            <consortium name="Pathogen Informatics"/>
        </authorList>
    </citation>
    <scope>NUCLEOTIDE SEQUENCE</scope>
    <source>
        <strain evidence="2">2789STDY5834896</strain>
    </source>
</reference>
<dbReference type="InterPro" id="IPR006674">
    <property type="entry name" value="HD_domain"/>
</dbReference>
<gene>
    <name evidence="2" type="ORF">SAMEA3545359_00843</name>
</gene>
<dbReference type="SUPFAM" id="SSF109604">
    <property type="entry name" value="HD-domain/PDEase-like"/>
    <property type="match status" value="1"/>
</dbReference>
<dbReference type="AlphaFoldDB" id="A0A1C6HGG0"/>
<dbReference type="Gene3D" id="1.10.3210.10">
    <property type="entry name" value="Hypothetical protein af1432"/>
    <property type="match status" value="1"/>
</dbReference>
<accession>A0A1C6HGG0</accession>
<dbReference type="GO" id="GO:0016787">
    <property type="term" value="F:hydrolase activity"/>
    <property type="evidence" value="ECO:0007669"/>
    <property type="project" value="UniProtKB-KW"/>
</dbReference>
<evidence type="ECO:0000259" key="1">
    <source>
        <dbReference type="Pfam" id="PF01966"/>
    </source>
</evidence>
<feature type="domain" description="HD" evidence="1">
    <location>
        <begin position="30"/>
        <end position="129"/>
    </location>
</feature>
<dbReference type="InterPro" id="IPR003607">
    <property type="entry name" value="HD/PDEase_dom"/>
</dbReference>
<sequence>MTVKPSLRRYLEERVLPRYRDCDAAHDLRHIEAVIENSLEIARELSGQYALDIDMVYAIAAYHDIGIPQGRVDHHLTSAAALRADCRLRQWFSPPQIETMAQAVEDHRASAKERPRSIYGEIVSEADRTLDPETVVRRTVLYGLDHCPQLDFDGQYARAWEHLRGKYGPGGYVKMWMQTGKNTRDLEALRQLLDDAPRLKQMCRQFYDAAKKEDPRR</sequence>
<dbReference type="Pfam" id="PF01966">
    <property type="entry name" value="HD"/>
    <property type="match status" value="1"/>
</dbReference>